<keyword evidence="9" id="KW-1185">Reference proteome</keyword>
<evidence type="ECO:0000256" key="2">
    <source>
        <dbReference type="ARBA" id="ARBA00022908"/>
    </source>
</evidence>
<dbReference type="SUPFAM" id="SSF56349">
    <property type="entry name" value="DNA breaking-rejoining enzymes"/>
    <property type="match status" value="1"/>
</dbReference>
<dbReference type="Pfam" id="PF14659">
    <property type="entry name" value="Phage_int_SAM_3"/>
    <property type="match status" value="1"/>
</dbReference>
<gene>
    <name evidence="8" type="primary">intQ_2</name>
    <name evidence="8" type="ORF">LMG7974_00658</name>
</gene>
<dbReference type="Gene3D" id="1.10.150.130">
    <property type="match status" value="1"/>
</dbReference>
<sequence length="325" mass="37450">MADKYTLAWAEKNWLSILTEQIIAKDKNENKDTSEVKFKNFAYEFLQAHEGQVRDLTLKGYTQDLQKRILPEFGEKRLSQIKPMELKRWQNELKKELSAKRINNIRSVFELILKSAVSNELIDKNPFNSVAKLQNKKTEINPLSLDEVALVLKTANKDFANVLKVAFFTGMRTGELIALRWENIDFKKETIRIDKSIRQGQIQPPKTQNSIRTIPMLPCVKEALLALKQGNNSEWVFAGLNGSHLYEPKSLSKKWANTLKKAGLAHRVFYQTRHTFASIMISKGEDVLWVSQTMGHSDAVITFKRYAKSVENTKQRANFLQHINL</sequence>
<evidence type="ECO:0000256" key="5">
    <source>
        <dbReference type="PROSITE-ProRule" id="PRU01248"/>
    </source>
</evidence>
<dbReference type="Gene3D" id="1.10.443.10">
    <property type="entry name" value="Intergrase catalytic core"/>
    <property type="match status" value="1"/>
</dbReference>
<protein>
    <submittedName>
        <fullName evidence="8">Defective protein IntQ</fullName>
    </submittedName>
</protein>
<reference evidence="8 9" key="1">
    <citation type="submission" date="2020-11" db="EMBL/GenBank/DDBJ databases">
        <authorList>
            <person name="Peeters C."/>
        </authorList>
    </citation>
    <scope>NUCLEOTIDE SEQUENCE [LARGE SCALE GENOMIC DNA]</scope>
    <source>
        <strain evidence="8 9">LMG 7974</strain>
    </source>
</reference>
<dbReference type="Pfam" id="PF00589">
    <property type="entry name" value="Phage_integrase"/>
    <property type="match status" value="1"/>
</dbReference>
<dbReference type="InterPro" id="IPR011010">
    <property type="entry name" value="DNA_brk_join_enz"/>
</dbReference>
<dbReference type="Proteomes" id="UP000789803">
    <property type="component" value="Unassembled WGS sequence"/>
</dbReference>
<proteinExistence type="inferred from homology"/>
<dbReference type="InterPro" id="IPR013762">
    <property type="entry name" value="Integrase-like_cat_sf"/>
</dbReference>
<dbReference type="RefSeq" id="WP_229932472.1">
    <property type="nucleotide sequence ID" value="NZ_CAJHOF010000004.1"/>
</dbReference>
<dbReference type="InterPro" id="IPR010998">
    <property type="entry name" value="Integrase_recombinase_N"/>
</dbReference>
<evidence type="ECO:0000313" key="9">
    <source>
        <dbReference type="Proteomes" id="UP000789803"/>
    </source>
</evidence>
<keyword evidence="2" id="KW-0229">DNA integration</keyword>
<dbReference type="PROSITE" id="PS51900">
    <property type="entry name" value="CB"/>
    <property type="match status" value="1"/>
</dbReference>
<dbReference type="PANTHER" id="PTHR30629">
    <property type="entry name" value="PROPHAGE INTEGRASE"/>
    <property type="match status" value="1"/>
</dbReference>
<comment type="similarity">
    <text evidence="1">Belongs to the 'phage' integrase family.</text>
</comment>
<evidence type="ECO:0000313" key="8">
    <source>
        <dbReference type="EMBL" id="CAD7287775.1"/>
    </source>
</evidence>
<accession>A0ABM8Q4H1</accession>
<name>A0ABM8Q4H1_9BACT</name>
<evidence type="ECO:0000256" key="4">
    <source>
        <dbReference type="ARBA" id="ARBA00023172"/>
    </source>
</evidence>
<comment type="caution">
    <text evidence="8">The sequence shown here is derived from an EMBL/GenBank/DDBJ whole genome shotgun (WGS) entry which is preliminary data.</text>
</comment>
<dbReference type="CDD" id="cd01189">
    <property type="entry name" value="INT_ICEBs1_C_like"/>
    <property type="match status" value="1"/>
</dbReference>
<dbReference type="EMBL" id="CAJHOF010000004">
    <property type="protein sequence ID" value="CAD7287775.1"/>
    <property type="molecule type" value="Genomic_DNA"/>
</dbReference>
<evidence type="ECO:0000256" key="3">
    <source>
        <dbReference type="ARBA" id="ARBA00023125"/>
    </source>
</evidence>
<dbReference type="InterPro" id="IPR004107">
    <property type="entry name" value="Integrase_SAM-like_N"/>
</dbReference>
<keyword evidence="3 5" id="KW-0238">DNA-binding</keyword>
<dbReference type="InterPro" id="IPR002104">
    <property type="entry name" value="Integrase_catalytic"/>
</dbReference>
<dbReference type="InterPro" id="IPR044068">
    <property type="entry name" value="CB"/>
</dbReference>
<evidence type="ECO:0000259" key="6">
    <source>
        <dbReference type="PROSITE" id="PS51898"/>
    </source>
</evidence>
<feature type="domain" description="Tyr recombinase" evidence="6">
    <location>
        <begin position="138"/>
        <end position="320"/>
    </location>
</feature>
<evidence type="ECO:0000259" key="7">
    <source>
        <dbReference type="PROSITE" id="PS51900"/>
    </source>
</evidence>
<dbReference type="InterPro" id="IPR050808">
    <property type="entry name" value="Phage_Integrase"/>
</dbReference>
<evidence type="ECO:0000256" key="1">
    <source>
        <dbReference type="ARBA" id="ARBA00008857"/>
    </source>
</evidence>
<dbReference type="PROSITE" id="PS51898">
    <property type="entry name" value="TYR_RECOMBINASE"/>
    <property type="match status" value="1"/>
</dbReference>
<organism evidence="8 9">
    <name type="scientific">Campylobacter majalis</name>
    <dbReference type="NCBI Taxonomy" id="2790656"/>
    <lineage>
        <taxon>Bacteria</taxon>
        <taxon>Pseudomonadati</taxon>
        <taxon>Campylobacterota</taxon>
        <taxon>Epsilonproteobacteria</taxon>
        <taxon>Campylobacterales</taxon>
        <taxon>Campylobacteraceae</taxon>
        <taxon>Campylobacter</taxon>
    </lineage>
</organism>
<dbReference type="PANTHER" id="PTHR30629:SF2">
    <property type="entry name" value="PROPHAGE INTEGRASE INTS-RELATED"/>
    <property type="match status" value="1"/>
</dbReference>
<keyword evidence="4" id="KW-0233">DNA recombination</keyword>
<feature type="domain" description="Core-binding (CB)" evidence="7">
    <location>
        <begin position="36"/>
        <end position="117"/>
    </location>
</feature>